<evidence type="ECO:0000256" key="4">
    <source>
        <dbReference type="ARBA" id="ARBA00022723"/>
    </source>
</evidence>
<evidence type="ECO:0000256" key="2">
    <source>
        <dbReference type="ARBA" id="ARBA00013529"/>
    </source>
</evidence>
<evidence type="ECO:0000259" key="7">
    <source>
        <dbReference type="PROSITE" id="PS51379"/>
    </source>
</evidence>
<dbReference type="PROSITE" id="PS51379">
    <property type="entry name" value="4FE4S_FER_2"/>
    <property type="match status" value="2"/>
</dbReference>
<evidence type="ECO:0000313" key="9">
    <source>
        <dbReference type="Proteomes" id="UP000886883"/>
    </source>
</evidence>
<evidence type="ECO:0000256" key="5">
    <source>
        <dbReference type="ARBA" id="ARBA00023004"/>
    </source>
</evidence>
<dbReference type="InterPro" id="IPR029039">
    <property type="entry name" value="Flavoprotein-like_sf"/>
</dbReference>
<dbReference type="AlphaFoldDB" id="A0A9D2MSJ5"/>
<dbReference type="Gene3D" id="3.30.70.20">
    <property type="match status" value="1"/>
</dbReference>
<protein>
    <recommendedName>
        <fullName evidence="2">Ferredoxin</fullName>
    </recommendedName>
</protein>
<comment type="function">
    <text evidence="1">Ferredoxins are iron-sulfur proteins that transfer electrons in a wide variety of metabolic reactions.</text>
</comment>
<feature type="domain" description="4Fe-4S ferredoxin-type" evidence="7">
    <location>
        <begin position="214"/>
        <end position="240"/>
    </location>
</feature>
<sequence length="260" mass="28159">MHNFRSYTIYKAIFSPTYGTAHAASILAEQLSLNIATDKIRKLDLTLPSARETQHYFSDSDLVIAGAPVYGGQLPPVPGLFENLHGNQTPCVLLAGYGNRHYDDALAQLKALMIRQGFLPVGAIACIIPHVFSEKVGAGRPNVADLSAITGFASALKGKFEYDRFEIADVPGDPNPAAKPKKDIPKFLDGSLCTGCGLCAASCPAGAIDPQTLSIDAKRCINCMRCSYVCPTRARSFQADDTRAWLESTCLEPRKIEFFL</sequence>
<dbReference type="EMBL" id="DWXE01000023">
    <property type="protein sequence ID" value="HJB91171.1"/>
    <property type="molecule type" value="Genomic_DNA"/>
</dbReference>
<evidence type="ECO:0000313" key="8">
    <source>
        <dbReference type="EMBL" id="HJB91171.1"/>
    </source>
</evidence>
<reference evidence="8" key="1">
    <citation type="journal article" date="2021" name="PeerJ">
        <title>Extensive microbial diversity within the chicken gut microbiome revealed by metagenomics and culture.</title>
        <authorList>
            <person name="Gilroy R."/>
            <person name="Ravi A."/>
            <person name="Getino M."/>
            <person name="Pursley I."/>
            <person name="Horton D.L."/>
            <person name="Alikhan N.F."/>
            <person name="Baker D."/>
            <person name="Gharbi K."/>
            <person name="Hall N."/>
            <person name="Watson M."/>
            <person name="Adriaenssens E.M."/>
            <person name="Foster-Nyarko E."/>
            <person name="Jarju S."/>
            <person name="Secka A."/>
            <person name="Antonio M."/>
            <person name="Oren A."/>
            <person name="Chaudhuri R.R."/>
            <person name="La Ragione R."/>
            <person name="Hildebrand F."/>
            <person name="Pallen M.J."/>
        </authorList>
    </citation>
    <scope>NUCLEOTIDE SEQUENCE</scope>
    <source>
        <strain evidence="8">USAMLcec3-2134</strain>
    </source>
</reference>
<dbReference type="GO" id="GO:0051539">
    <property type="term" value="F:4 iron, 4 sulfur cluster binding"/>
    <property type="evidence" value="ECO:0007669"/>
    <property type="project" value="UniProtKB-KW"/>
</dbReference>
<dbReference type="InterPro" id="IPR050157">
    <property type="entry name" value="PSI_iron-sulfur_center"/>
</dbReference>
<keyword evidence="3" id="KW-0004">4Fe-4S</keyword>
<dbReference type="GO" id="GO:0046872">
    <property type="term" value="F:metal ion binding"/>
    <property type="evidence" value="ECO:0007669"/>
    <property type="project" value="UniProtKB-KW"/>
</dbReference>
<gene>
    <name evidence="8" type="ORF">H9763_06840</name>
</gene>
<name>A0A9D2MSJ5_9FIRM</name>
<comment type="caution">
    <text evidence="8">The sequence shown here is derived from an EMBL/GenBank/DDBJ whole genome shotgun (WGS) entry which is preliminary data.</text>
</comment>
<evidence type="ECO:0000256" key="3">
    <source>
        <dbReference type="ARBA" id="ARBA00022485"/>
    </source>
</evidence>
<feature type="domain" description="4Fe-4S ferredoxin-type" evidence="7">
    <location>
        <begin position="183"/>
        <end position="213"/>
    </location>
</feature>
<dbReference type="SUPFAM" id="SSF52218">
    <property type="entry name" value="Flavoproteins"/>
    <property type="match status" value="1"/>
</dbReference>
<keyword evidence="5" id="KW-0408">Iron</keyword>
<dbReference type="SUPFAM" id="SSF54862">
    <property type="entry name" value="4Fe-4S ferredoxins"/>
    <property type="match status" value="1"/>
</dbReference>
<reference evidence="8" key="2">
    <citation type="submission" date="2021-04" db="EMBL/GenBank/DDBJ databases">
        <authorList>
            <person name="Gilroy R."/>
        </authorList>
    </citation>
    <scope>NUCLEOTIDE SEQUENCE</scope>
    <source>
        <strain evidence="8">USAMLcec3-2134</strain>
    </source>
</reference>
<proteinExistence type="predicted"/>
<evidence type="ECO:0000256" key="1">
    <source>
        <dbReference type="ARBA" id="ARBA00003532"/>
    </source>
</evidence>
<dbReference type="InterPro" id="IPR017900">
    <property type="entry name" value="4Fe4S_Fe_S_CS"/>
</dbReference>
<accession>A0A9D2MSJ5</accession>
<organism evidence="8 9">
    <name type="scientific">Candidatus Eisenbergiella merdigallinarum</name>
    <dbReference type="NCBI Taxonomy" id="2838552"/>
    <lineage>
        <taxon>Bacteria</taxon>
        <taxon>Bacillati</taxon>
        <taxon>Bacillota</taxon>
        <taxon>Clostridia</taxon>
        <taxon>Lachnospirales</taxon>
        <taxon>Lachnospiraceae</taxon>
        <taxon>Eisenbergiella</taxon>
    </lineage>
</organism>
<dbReference type="Pfam" id="PF12838">
    <property type="entry name" value="Fer4_7"/>
    <property type="match status" value="1"/>
</dbReference>
<keyword evidence="6" id="KW-0411">Iron-sulfur</keyword>
<dbReference type="InterPro" id="IPR017896">
    <property type="entry name" value="4Fe4S_Fe-S-bd"/>
</dbReference>
<dbReference type="Proteomes" id="UP000886883">
    <property type="component" value="Unassembled WGS sequence"/>
</dbReference>
<dbReference type="PANTHER" id="PTHR24960:SF80">
    <property type="entry name" value="FERREDOXIN"/>
    <property type="match status" value="1"/>
</dbReference>
<evidence type="ECO:0000256" key="6">
    <source>
        <dbReference type="ARBA" id="ARBA00023014"/>
    </source>
</evidence>
<keyword evidence="4" id="KW-0479">Metal-binding</keyword>
<dbReference type="PROSITE" id="PS00198">
    <property type="entry name" value="4FE4S_FER_1"/>
    <property type="match status" value="2"/>
</dbReference>
<dbReference type="PANTHER" id="PTHR24960">
    <property type="entry name" value="PHOTOSYSTEM I IRON-SULFUR CENTER-RELATED"/>
    <property type="match status" value="1"/>
</dbReference>